<feature type="domain" description="FAD-binding" evidence="8">
    <location>
        <begin position="4"/>
        <end position="144"/>
    </location>
</feature>
<feature type="transmembrane region" description="Helical" evidence="7">
    <location>
        <begin position="662"/>
        <end position="679"/>
    </location>
</feature>
<keyword evidence="5" id="KW-0560">Oxidoreductase</keyword>
<dbReference type="PANTHER" id="PTHR47356">
    <property type="entry name" value="FAD-DEPENDENT MONOOXYGENASE ASQG-RELATED"/>
    <property type="match status" value="1"/>
</dbReference>
<keyword evidence="7" id="KW-0812">Transmembrane</keyword>
<evidence type="ECO:0000256" key="3">
    <source>
        <dbReference type="ARBA" id="ARBA00022630"/>
    </source>
</evidence>
<keyword evidence="7" id="KW-1133">Transmembrane helix</keyword>
<dbReference type="GO" id="GO:0004497">
    <property type="term" value="F:monooxygenase activity"/>
    <property type="evidence" value="ECO:0007669"/>
    <property type="project" value="UniProtKB-KW"/>
</dbReference>
<dbReference type="InterPro" id="IPR002938">
    <property type="entry name" value="FAD-bd"/>
</dbReference>
<evidence type="ECO:0000259" key="8">
    <source>
        <dbReference type="Pfam" id="PF01494"/>
    </source>
</evidence>
<dbReference type="AlphaFoldDB" id="A0A8H3ZIP9"/>
<comment type="cofactor">
    <cofactor evidence="1">
        <name>FAD</name>
        <dbReference type="ChEBI" id="CHEBI:57692"/>
    </cofactor>
</comment>
<keyword evidence="10" id="KW-1185">Reference proteome</keyword>
<dbReference type="Gene3D" id="3.50.50.60">
    <property type="entry name" value="FAD/NAD(P)-binding domain"/>
    <property type="match status" value="2"/>
</dbReference>
<dbReference type="OrthoDB" id="16820at2759"/>
<comment type="similarity">
    <text evidence="2">Belongs to the paxM FAD-dependent monooxygenase family.</text>
</comment>
<dbReference type="SUPFAM" id="SSF51905">
    <property type="entry name" value="FAD/NAD(P)-binding domain"/>
    <property type="match status" value="1"/>
</dbReference>
<evidence type="ECO:0000256" key="6">
    <source>
        <dbReference type="ARBA" id="ARBA00023033"/>
    </source>
</evidence>
<proteinExistence type="inferred from homology"/>
<dbReference type="GO" id="GO:0071949">
    <property type="term" value="F:FAD binding"/>
    <property type="evidence" value="ECO:0007669"/>
    <property type="project" value="InterPro"/>
</dbReference>
<evidence type="ECO:0000256" key="1">
    <source>
        <dbReference type="ARBA" id="ARBA00001974"/>
    </source>
</evidence>
<feature type="transmembrane region" description="Helical" evidence="7">
    <location>
        <begin position="623"/>
        <end position="642"/>
    </location>
</feature>
<gene>
    <name evidence="9" type="ORF">GQ607_011497</name>
</gene>
<evidence type="ECO:0000313" key="9">
    <source>
        <dbReference type="EMBL" id="KAF0321294.1"/>
    </source>
</evidence>
<evidence type="ECO:0000256" key="5">
    <source>
        <dbReference type="ARBA" id="ARBA00023002"/>
    </source>
</evidence>
<evidence type="ECO:0000256" key="2">
    <source>
        <dbReference type="ARBA" id="ARBA00007992"/>
    </source>
</evidence>
<feature type="domain" description="FAD-binding" evidence="8">
    <location>
        <begin position="203"/>
        <end position="288"/>
    </location>
</feature>
<keyword evidence="3" id="KW-0285">Flavoprotein</keyword>
<reference evidence="9 10" key="1">
    <citation type="submission" date="2019-12" db="EMBL/GenBank/DDBJ databases">
        <title>A genome sequence resource for the geographically widespread anthracnose pathogen Colletotrichum asianum.</title>
        <authorList>
            <person name="Meng Y."/>
        </authorList>
    </citation>
    <scope>NUCLEOTIDE SEQUENCE [LARGE SCALE GENOMIC DNA]</scope>
    <source>
        <strain evidence="9 10">ICMP 18580</strain>
    </source>
</reference>
<keyword evidence="6" id="KW-0503">Monooxygenase</keyword>
<sequence length="730" mass="79249">MGFKVIIVGGSVAGLTLANILERLGVDFTLLEAYPEIAPQVGASIGLLPNGFRILDQIQCYEPIREIAGDFYLQASYRDANGKATTVPSSGVTHHLEARTGYPSIFIDRQMLLQVLYDNLKQKNKVNPSKRVNKIDLSEKGVTVHTTDGSIFEGDNRCRQITAYNDGWSYLIVDAPGNRTYWFLFEGVGETKRGKDIPRYSKQDTEKMALAHMSDRLYDEVTFGDIYKNKIMATLVPLEEYVFEKWHYKRIVCIGDASHKIDPVSGQGGNGAIEAAALLGNAIAELLEKYPDVDQLPTDLVEGAVAQVHAIRYHRAKKLVSEGHNLQQILTGRSPFSKIVTQYLVPILKEDGFLNVALPIFKAGPRVEKLAMPKRARLVPFDDELPAKPITARAALRVATILSAGSFAALLYHSGGLVYFSTFRGVMQTQTKLFLAAVAAGSSARLSPYDASRRSPFHSPHLRVDGLFSTLTLGLVEGHRVGNRLSVLLWPTVGGLASTAFGPDAVTPLLGLGMVLQGSSTLYGRHVPPRYAKSILPSVATGFLVPAIIAALPVRNVLIRQAAEAFVAFSPIVCSLLTECMSAVLQKLAGKEKPASATKEPSYNEREDFVAMYRQEDVPALKFTFACVAGLCGAVRVAGMAYSRLDAAGSVENSAGPLARHFDLFGLASVALSWYNIWTMRSEGFITTKKAVLAALGSATGSILLGPGAVLAATSYWRETVMASLRDGEF</sequence>
<feature type="transmembrane region" description="Helical" evidence="7">
    <location>
        <begin position="691"/>
        <end position="717"/>
    </location>
</feature>
<evidence type="ECO:0000256" key="7">
    <source>
        <dbReference type="SAM" id="Phobius"/>
    </source>
</evidence>
<evidence type="ECO:0000313" key="10">
    <source>
        <dbReference type="Proteomes" id="UP000434172"/>
    </source>
</evidence>
<keyword evidence="7" id="KW-0472">Membrane</keyword>
<protein>
    <submittedName>
        <fullName evidence="9">FAD binding domain protein</fullName>
    </submittedName>
</protein>
<evidence type="ECO:0000256" key="4">
    <source>
        <dbReference type="ARBA" id="ARBA00022827"/>
    </source>
</evidence>
<dbReference type="InterPro" id="IPR050562">
    <property type="entry name" value="FAD_mOase_fung"/>
</dbReference>
<dbReference type="Proteomes" id="UP000434172">
    <property type="component" value="Unassembled WGS sequence"/>
</dbReference>
<name>A0A8H3ZIP9_9PEZI</name>
<keyword evidence="4" id="KW-0274">FAD</keyword>
<dbReference type="EMBL" id="WOWK01000073">
    <property type="protein sequence ID" value="KAF0321294.1"/>
    <property type="molecule type" value="Genomic_DNA"/>
</dbReference>
<dbReference type="Pfam" id="PF01494">
    <property type="entry name" value="FAD_binding_3"/>
    <property type="match status" value="2"/>
</dbReference>
<accession>A0A8H3ZIP9</accession>
<dbReference type="InterPro" id="IPR036188">
    <property type="entry name" value="FAD/NAD-bd_sf"/>
</dbReference>
<dbReference type="PANTHER" id="PTHR47356:SF2">
    <property type="entry name" value="FAD-BINDING DOMAIN-CONTAINING PROTEIN-RELATED"/>
    <property type="match status" value="1"/>
</dbReference>
<comment type="caution">
    <text evidence="9">The sequence shown here is derived from an EMBL/GenBank/DDBJ whole genome shotgun (WGS) entry which is preliminary data.</text>
</comment>
<feature type="transmembrane region" description="Helical" evidence="7">
    <location>
        <begin position="398"/>
        <end position="420"/>
    </location>
</feature>
<organism evidence="9 10">
    <name type="scientific">Colletotrichum asianum</name>
    <dbReference type="NCBI Taxonomy" id="702518"/>
    <lineage>
        <taxon>Eukaryota</taxon>
        <taxon>Fungi</taxon>
        <taxon>Dikarya</taxon>
        <taxon>Ascomycota</taxon>
        <taxon>Pezizomycotina</taxon>
        <taxon>Sordariomycetes</taxon>
        <taxon>Hypocreomycetidae</taxon>
        <taxon>Glomerellales</taxon>
        <taxon>Glomerellaceae</taxon>
        <taxon>Colletotrichum</taxon>
        <taxon>Colletotrichum gloeosporioides species complex</taxon>
    </lineage>
</organism>
<dbReference type="PRINTS" id="PR00420">
    <property type="entry name" value="RNGMNOXGNASE"/>
</dbReference>